<comment type="caution">
    <text evidence="1">The sequence shown here is derived from an EMBL/GenBank/DDBJ whole genome shotgun (WGS) entry which is preliminary data.</text>
</comment>
<accession>A0A098S5F5</accession>
<dbReference type="AlphaFoldDB" id="A0A098S5F5"/>
<evidence type="ECO:0000313" key="1">
    <source>
        <dbReference type="EMBL" id="KGE87291.1"/>
    </source>
</evidence>
<evidence type="ECO:0000313" key="2">
    <source>
        <dbReference type="Proteomes" id="UP000029736"/>
    </source>
</evidence>
<reference evidence="1 2" key="1">
    <citation type="journal article" date="2014" name="Int. J. Syst. Evol. Microbiol.">
        <title>Phaeodactylibacter xiamenensis gen. nov., sp. nov., a member of the family Saprospiraceae isolated from the marine alga Phaeodactylum tricornutum.</title>
        <authorList>
            <person name="Chen Z.Jr."/>
            <person name="Lei X."/>
            <person name="Lai Q."/>
            <person name="Li Y."/>
            <person name="Zhang B."/>
            <person name="Zhang J."/>
            <person name="Zhang H."/>
            <person name="Yang L."/>
            <person name="Zheng W."/>
            <person name="Tian Y."/>
            <person name="Yu Z."/>
            <person name="Xu H.Jr."/>
            <person name="Zheng T."/>
        </authorList>
    </citation>
    <scope>NUCLEOTIDE SEQUENCE [LARGE SCALE GENOMIC DNA]</scope>
    <source>
        <strain evidence="1 2">KD52</strain>
    </source>
</reference>
<proteinExistence type="predicted"/>
<dbReference type="Proteomes" id="UP000029736">
    <property type="component" value="Unassembled WGS sequence"/>
</dbReference>
<sequence length="100" mass="11513">MGQINDIKLDLIKLVTKISDIDHLWSIYQTAVSMQEKSPESNETEDPFLKGQVQVRMGVTKDQVFEEQGNKSINFQELQEIVADSEPWEVSLEEMLDQLD</sequence>
<name>A0A098S5F5_9BACT</name>
<gene>
    <name evidence="1" type="ORF">IX84_16780</name>
</gene>
<dbReference type="RefSeq" id="WP_044222921.1">
    <property type="nucleotide sequence ID" value="NZ_JBKAGJ010000030.1"/>
</dbReference>
<keyword evidence="2" id="KW-1185">Reference proteome</keyword>
<protein>
    <submittedName>
        <fullName evidence="1">Uncharacterized protein</fullName>
    </submittedName>
</protein>
<organism evidence="1 2">
    <name type="scientific">Phaeodactylibacter xiamenensis</name>
    <dbReference type="NCBI Taxonomy" id="1524460"/>
    <lineage>
        <taxon>Bacteria</taxon>
        <taxon>Pseudomonadati</taxon>
        <taxon>Bacteroidota</taxon>
        <taxon>Saprospiria</taxon>
        <taxon>Saprospirales</taxon>
        <taxon>Haliscomenobacteraceae</taxon>
        <taxon>Phaeodactylibacter</taxon>
    </lineage>
</organism>
<dbReference type="EMBL" id="JPOS01000038">
    <property type="protein sequence ID" value="KGE87291.1"/>
    <property type="molecule type" value="Genomic_DNA"/>
</dbReference>